<keyword evidence="7" id="KW-0732">Signal</keyword>
<accession>A0AAV4VLN0</accession>
<dbReference type="Proteomes" id="UP001054837">
    <property type="component" value="Unassembled WGS sequence"/>
</dbReference>
<evidence type="ECO:0000256" key="5">
    <source>
        <dbReference type="ARBA" id="ARBA00023170"/>
    </source>
</evidence>
<evidence type="ECO:0000256" key="2">
    <source>
        <dbReference type="ARBA" id="ARBA00022692"/>
    </source>
</evidence>
<evidence type="ECO:0000256" key="6">
    <source>
        <dbReference type="ARBA" id="ARBA00023180"/>
    </source>
</evidence>
<keyword evidence="5 8" id="KW-0675">Receptor</keyword>
<keyword evidence="2" id="KW-0812">Transmembrane</keyword>
<protein>
    <submittedName>
        <fullName evidence="8">Metabotropic glutamate receptor 3</fullName>
    </submittedName>
</protein>
<keyword evidence="4" id="KW-0472">Membrane</keyword>
<evidence type="ECO:0000256" key="3">
    <source>
        <dbReference type="ARBA" id="ARBA00022989"/>
    </source>
</evidence>
<sequence>MAKTKWKYLVLLFSFLSVVWSQDLLSETCLNPDSNLAQIEPEADVVVGAVLQLHQPGQGIFGCGQPSTEGVQYYEALRWAVNALNQKSGEVAGVAVSDSFIPGIKIGLQVYDSCGHKELAMRYMTELFPIMKSGSLECSDLKDNSSSVIGE</sequence>
<dbReference type="InterPro" id="IPR000337">
    <property type="entry name" value="GPCR_3"/>
</dbReference>
<keyword evidence="3" id="KW-1133">Transmembrane helix</keyword>
<gene>
    <name evidence="8" type="primary">Grm3_1</name>
    <name evidence="8" type="ORF">CDAR_374041</name>
</gene>
<dbReference type="GO" id="GO:0004930">
    <property type="term" value="F:G protein-coupled receptor activity"/>
    <property type="evidence" value="ECO:0007669"/>
    <property type="project" value="InterPro"/>
</dbReference>
<proteinExistence type="predicted"/>
<comment type="subcellular location">
    <subcellularLocation>
        <location evidence="1">Membrane</location>
        <topology evidence="1">Multi-pass membrane protein</topology>
    </subcellularLocation>
</comment>
<dbReference type="AlphaFoldDB" id="A0AAV4VLN0"/>
<dbReference type="InterPro" id="IPR028082">
    <property type="entry name" value="Peripla_BP_I"/>
</dbReference>
<dbReference type="PRINTS" id="PR00248">
    <property type="entry name" value="GPCRMGR"/>
</dbReference>
<organism evidence="8 9">
    <name type="scientific">Caerostris darwini</name>
    <dbReference type="NCBI Taxonomy" id="1538125"/>
    <lineage>
        <taxon>Eukaryota</taxon>
        <taxon>Metazoa</taxon>
        <taxon>Ecdysozoa</taxon>
        <taxon>Arthropoda</taxon>
        <taxon>Chelicerata</taxon>
        <taxon>Arachnida</taxon>
        <taxon>Araneae</taxon>
        <taxon>Araneomorphae</taxon>
        <taxon>Entelegynae</taxon>
        <taxon>Araneoidea</taxon>
        <taxon>Araneidae</taxon>
        <taxon>Caerostris</taxon>
    </lineage>
</organism>
<evidence type="ECO:0000256" key="4">
    <source>
        <dbReference type="ARBA" id="ARBA00023136"/>
    </source>
</evidence>
<name>A0AAV4VLN0_9ARAC</name>
<feature type="chain" id="PRO_5043539969" evidence="7">
    <location>
        <begin position="22"/>
        <end position="151"/>
    </location>
</feature>
<reference evidence="8 9" key="1">
    <citation type="submission" date="2021-06" db="EMBL/GenBank/DDBJ databases">
        <title>Caerostris darwini draft genome.</title>
        <authorList>
            <person name="Kono N."/>
            <person name="Arakawa K."/>
        </authorList>
    </citation>
    <scope>NUCLEOTIDE SEQUENCE [LARGE SCALE GENOMIC DNA]</scope>
</reference>
<keyword evidence="6" id="KW-0325">Glycoprotein</keyword>
<keyword evidence="9" id="KW-1185">Reference proteome</keyword>
<dbReference type="GO" id="GO:0016020">
    <property type="term" value="C:membrane"/>
    <property type="evidence" value="ECO:0007669"/>
    <property type="project" value="UniProtKB-SubCell"/>
</dbReference>
<dbReference type="SUPFAM" id="SSF53822">
    <property type="entry name" value="Periplasmic binding protein-like I"/>
    <property type="match status" value="1"/>
</dbReference>
<evidence type="ECO:0000313" key="9">
    <source>
        <dbReference type="Proteomes" id="UP001054837"/>
    </source>
</evidence>
<evidence type="ECO:0000256" key="1">
    <source>
        <dbReference type="ARBA" id="ARBA00004141"/>
    </source>
</evidence>
<comment type="caution">
    <text evidence="8">The sequence shown here is derived from an EMBL/GenBank/DDBJ whole genome shotgun (WGS) entry which is preliminary data.</text>
</comment>
<dbReference type="EMBL" id="BPLQ01013184">
    <property type="protein sequence ID" value="GIY70519.1"/>
    <property type="molecule type" value="Genomic_DNA"/>
</dbReference>
<feature type="signal peptide" evidence="7">
    <location>
        <begin position="1"/>
        <end position="21"/>
    </location>
</feature>
<dbReference type="Gene3D" id="3.40.50.2300">
    <property type="match status" value="1"/>
</dbReference>
<evidence type="ECO:0000256" key="7">
    <source>
        <dbReference type="SAM" id="SignalP"/>
    </source>
</evidence>
<evidence type="ECO:0000313" key="8">
    <source>
        <dbReference type="EMBL" id="GIY70519.1"/>
    </source>
</evidence>